<evidence type="ECO:0000313" key="5">
    <source>
        <dbReference type="Proteomes" id="UP000242715"/>
    </source>
</evidence>
<sequence length="62" mass="6915">MQERRVATLFEDHPDLLDGFITFLPDATTTASAAQNSVFCDRRSAMPTMRQTHVEKVNSGVC</sequence>
<organism evidence="4 5">
    <name type="scientific">Trifolium subterraneum</name>
    <name type="common">Subterranean clover</name>
    <dbReference type="NCBI Taxonomy" id="3900"/>
    <lineage>
        <taxon>Eukaryota</taxon>
        <taxon>Viridiplantae</taxon>
        <taxon>Streptophyta</taxon>
        <taxon>Embryophyta</taxon>
        <taxon>Tracheophyta</taxon>
        <taxon>Spermatophyta</taxon>
        <taxon>Magnoliopsida</taxon>
        <taxon>eudicotyledons</taxon>
        <taxon>Gunneridae</taxon>
        <taxon>Pentapetalae</taxon>
        <taxon>rosids</taxon>
        <taxon>fabids</taxon>
        <taxon>Fabales</taxon>
        <taxon>Fabaceae</taxon>
        <taxon>Papilionoideae</taxon>
        <taxon>50 kb inversion clade</taxon>
        <taxon>NPAAA clade</taxon>
        <taxon>Hologalegina</taxon>
        <taxon>IRL clade</taxon>
        <taxon>Trifolieae</taxon>
        <taxon>Trifolium</taxon>
    </lineage>
</organism>
<keyword evidence="5" id="KW-1185">Reference proteome</keyword>
<keyword evidence="2 3" id="KW-0539">Nucleus</keyword>
<dbReference type="Proteomes" id="UP000242715">
    <property type="component" value="Unassembled WGS sequence"/>
</dbReference>
<dbReference type="Pfam" id="PF02671">
    <property type="entry name" value="PAH"/>
    <property type="match status" value="1"/>
</dbReference>
<evidence type="ECO:0000256" key="2">
    <source>
        <dbReference type="ARBA" id="ARBA00023242"/>
    </source>
</evidence>
<dbReference type="GO" id="GO:0005634">
    <property type="term" value="C:nucleus"/>
    <property type="evidence" value="ECO:0007669"/>
    <property type="project" value="UniProtKB-SubCell"/>
</dbReference>
<gene>
    <name evidence="4" type="ORF">TSUD_62670</name>
</gene>
<evidence type="ECO:0000256" key="3">
    <source>
        <dbReference type="PROSITE-ProRule" id="PRU00810"/>
    </source>
</evidence>
<dbReference type="InterPro" id="IPR003822">
    <property type="entry name" value="PAH"/>
</dbReference>
<dbReference type="EMBL" id="DF973656">
    <property type="protein sequence ID" value="GAU37130.1"/>
    <property type="molecule type" value="Genomic_DNA"/>
</dbReference>
<dbReference type="Gene3D" id="1.20.1160.11">
    <property type="entry name" value="Paired amphipathic helix"/>
    <property type="match status" value="1"/>
</dbReference>
<name>A0A2Z6NKZ1_TRISU</name>
<dbReference type="OrthoDB" id="1305701at2759"/>
<comment type="subcellular location">
    <subcellularLocation>
        <location evidence="1 3">Nucleus</location>
    </subcellularLocation>
</comment>
<dbReference type="SUPFAM" id="SSF47762">
    <property type="entry name" value="PAH2 domain"/>
    <property type="match status" value="1"/>
</dbReference>
<dbReference type="PROSITE" id="PS51477">
    <property type="entry name" value="PAH"/>
    <property type="match status" value="1"/>
</dbReference>
<protein>
    <submittedName>
        <fullName evidence="4">Uncharacterized protein</fullName>
    </submittedName>
</protein>
<dbReference type="InterPro" id="IPR036600">
    <property type="entry name" value="PAH_sf"/>
</dbReference>
<dbReference type="GO" id="GO:0006355">
    <property type="term" value="P:regulation of DNA-templated transcription"/>
    <property type="evidence" value="ECO:0007669"/>
    <property type="project" value="InterPro"/>
</dbReference>
<reference evidence="5" key="1">
    <citation type="journal article" date="2017" name="Front. Plant Sci.">
        <title>Climate Clever Clovers: New Paradigm to Reduce the Environmental Footprint of Ruminants by Breeding Low Methanogenic Forages Utilizing Haplotype Variation.</title>
        <authorList>
            <person name="Kaur P."/>
            <person name="Appels R."/>
            <person name="Bayer P.E."/>
            <person name="Keeble-Gagnere G."/>
            <person name="Wang J."/>
            <person name="Hirakawa H."/>
            <person name="Shirasawa K."/>
            <person name="Vercoe P."/>
            <person name="Stefanova K."/>
            <person name="Durmic Z."/>
            <person name="Nichols P."/>
            <person name="Revell C."/>
            <person name="Isobe S.N."/>
            <person name="Edwards D."/>
            <person name="Erskine W."/>
        </authorList>
    </citation>
    <scope>NUCLEOTIDE SEQUENCE [LARGE SCALE GENOMIC DNA]</scope>
    <source>
        <strain evidence="5">cv. Daliak</strain>
    </source>
</reference>
<accession>A0A2Z6NKZ1</accession>
<dbReference type="AlphaFoldDB" id="A0A2Z6NKZ1"/>
<evidence type="ECO:0000313" key="4">
    <source>
        <dbReference type="EMBL" id="GAU37130.1"/>
    </source>
</evidence>
<evidence type="ECO:0000256" key="1">
    <source>
        <dbReference type="ARBA" id="ARBA00004123"/>
    </source>
</evidence>
<proteinExistence type="predicted"/>